<dbReference type="Proteomes" id="UP000256838">
    <property type="component" value="Unassembled WGS sequence"/>
</dbReference>
<dbReference type="InterPro" id="IPR015590">
    <property type="entry name" value="Aldehyde_DH_dom"/>
</dbReference>
<organism evidence="4 5">
    <name type="scientific">Trinickia dinghuensis</name>
    <dbReference type="NCBI Taxonomy" id="2291023"/>
    <lineage>
        <taxon>Bacteria</taxon>
        <taxon>Pseudomonadati</taxon>
        <taxon>Pseudomonadota</taxon>
        <taxon>Betaproteobacteria</taxon>
        <taxon>Burkholderiales</taxon>
        <taxon>Burkholderiaceae</taxon>
        <taxon>Trinickia</taxon>
    </lineage>
</organism>
<feature type="domain" description="Aldehyde dehydrogenase" evidence="3">
    <location>
        <begin position="14"/>
        <end position="80"/>
    </location>
</feature>
<dbReference type="GO" id="GO:0004777">
    <property type="term" value="F:succinate-semialdehyde dehydrogenase (NAD+) activity"/>
    <property type="evidence" value="ECO:0007669"/>
    <property type="project" value="TreeGrafter"/>
</dbReference>
<name>A0A3D8K799_9BURK</name>
<evidence type="ECO:0000313" key="4">
    <source>
        <dbReference type="EMBL" id="RDV00776.1"/>
    </source>
</evidence>
<dbReference type="GO" id="GO:0009450">
    <property type="term" value="P:gamma-aminobutyric acid catabolic process"/>
    <property type="evidence" value="ECO:0007669"/>
    <property type="project" value="TreeGrafter"/>
</dbReference>
<dbReference type="PANTHER" id="PTHR43353">
    <property type="entry name" value="SUCCINATE-SEMIALDEHYDE DEHYDROGENASE, MITOCHONDRIAL"/>
    <property type="match status" value="1"/>
</dbReference>
<keyword evidence="5" id="KW-1185">Reference proteome</keyword>
<dbReference type="InterPro" id="IPR050740">
    <property type="entry name" value="Aldehyde_DH_Superfamily"/>
</dbReference>
<evidence type="ECO:0000256" key="2">
    <source>
        <dbReference type="ARBA" id="ARBA00023002"/>
    </source>
</evidence>
<sequence length="86" mass="9368">LTMVVADREVFVPEYGLASYLYSRDLGRVFRVSESLEYGMVGVNTGLISNEMAPFGGVKQSGLGREGSKFGIDDYTTLKYTCIAGL</sequence>
<dbReference type="OrthoDB" id="6187633at2"/>
<dbReference type="PANTHER" id="PTHR43353:SF5">
    <property type="entry name" value="SUCCINATE-SEMIALDEHYDE DEHYDROGENASE, MITOCHONDRIAL"/>
    <property type="match status" value="1"/>
</dbReference>
<dbReference type="InterPro" id="IPR016163">
    <property type="entry name" value="Ald_DH_C"/>
</dbReference>
<comment type="caution">
    <text evidence="4">The sequence shown here is derived from an EMBL/GenBank/DDBJ whole genome shotgun (WGS) entry which is preliminary data.</text>
</comment>
<evidence type="ECO:0000259" key="3">
    <source>
        <dbReference type="Pfam" id="PF00171"/>
    </source>
</evidence>
<proteinExistence type="inferred from homology"/>
<dbReference type="AlphaFoldDB" id="A0A3D8K799"/>
<reference evidence="4 5" key="1">
    <citation type="submission" date="2018-08" db="EMBL/GenBank/DDBJ databases">
        <title>Paraburkholderia sp. DHOM06 isolated from forest soil.</title>
        <authorList>
            <person name="Gao Z.-H."/>
            <person name="Qiu L.-H."/>
        </authorList>
    </citation>
    <scope>NUCLEOTIDE SEQUENCE [LARGE SCALE GENOMIC DNA]</scope>
    <source>
        <strain evidence="4 5">DHOM06</strain>
    </source>
</reference>
<comment type="similarity">
    <text evidence="1">Belongs to the aldehyde dehydrogenase family.</text>
</comment>
<gene>
    <name evidence="4" type="ORF">DWV00_03230</name>
</gene>
<dbReference type="FunFam" id="3.40.605.10:FF:000026">
    <property type="entry name" value="Aldehyde dehydrogenase, putative"/>
    <property type="match status" value="1"/>
</dbReference>
<evidence type="ECO:0000313" key="5">
    <source>
        <dbReference type="Proteomes" id="UP000256838"/>
    </source>
</evidence>
<dbReference type="SUPFAM" id="SSF53720">
    <property type="entry name" value="ALDH-like"/>
    <property type="match status" value="1"/>
</dbReference>
<evidence type="ECO:0000256" key="1">
    <source>
        <dbReference type="ARBA" id="ARBA00009986"/>
    </source>
</evidence>
<protein>
    <submittedName>
        <fullName evidence="4">Aldehyde dehydrogenase family protein</fullName>
    </submittedName>
</protein>
<accession>A0A3D8K799</accession>
<keyword evidence="2" id="KW-0560">Oxidoreductase</keyword>
<feature type="non-terminal residue" evidence="4">
    <location>
        <position position="1"/>
    </location>
</feature>
<dbReference type="Gene3D" id="3.40.309.10">
    <property type="entry name" value="Aldehyde Dehydrogenase, Chain A, domain 2"/>
    <property type="match status" value="1"/>
</dbReference>
<dbReference type="GO" id="GO:0005829">
    <property type="term" value="C:cytosol"/>
    <property type="evidence" value="ECO:0007669"/>
    <property type="project" value="TreeGrafter"/>
</dbReference>
<dbReference type="RefSeq" id="WP_115532046.1">
    <property type="nucleotide sequence ID" value="NZ_QRGA01000001.1"/>
</dbReference>
<dbReference type="EMBL" id="QRGA01000001">
    <property type="protein sequence ID" value="RDV00776.1"/>
    <property type="molecule type" value="Genomic_DNA"/>
</dbReference>
<dbReference type="InterPro" id="IPR016161">
    <property type="entry name" value="Ald_DH/histidinol_DH"/>
</dbReference>
<dbReference type="Pfam" id="PF00171">
    <property type="entry name" value="Aldedh"/>
    <property type="match status" value="1"/>
</dbReference>